<organism evidence="3">
    <name type="scientific">uncultured prokaryote</name>
    <dbReference type="NCBI Taxonomy" id="198431"/>
    <lineage>
        <taxon>unclassified sequences</taxon>
        <taxon>environmental samples</taxon>
    </lineage>
</organism>
<reference evidence="3" key="1">
    <citation type="submission" date="2015-06" db="EMBL/GenBank/DDBJ databases">
        <authorList>
            <person name="Joergensen T."/>
        </authorList>
    </citation>
    <scope>NUCLEOTIDE SEQUENCE</scope>
    <source>
        <strain evidence="3">RGFK0809</strain>
    </source>
</reference>
<dbReference type="GO" id="GO:0006313">
    <property type="term" value="P:DNA transposition"/>
    <property type="evidence" value="ECO:0007669"/>
    <property type="project" value="InterPro"/>
</dbReference>
<dbReference type="GO" id="GO:0003677">
    <property type="term" value="F:DNA binding"/>
    <property type="evidence" value="ECO:0007669"/>
    <property type="project" value="InterPro"/>
</dbReference>
<proteinExistence type="predicted"/>
<dbReference type="GO" id="GO:0004803">
    <property type="term" value="F:transposase activity"/>
    <property type="evidence" value="ECO:0007669"/>
    <property type="project" value="InterPro"/>
</dbReference>
<reference evidence="3" key="2">
    <citation type="submission" date="2015-07" db="EMBL/GenBank/DDBJ databases">
        <title>Plasmids, circular viruses and viroids from rat gut.</title>
        <authorList>
            <person name="Jorgensen T.J."/>
            <person name="Hansen M.A."/>
            <person name="Xu Z."/>
            <person name="Tabak M.A."/>
            <person name="Sorensen S.J."/>
            <person name="Hansen L.H."/>
        </authorList>
    </citation>
    <scope>NUCLEOTIDE SEQUENCE</scope>
    <source>
        <strain evidence="3">RGFK0809</strain>
    </source>
</reference>
<dbReference type="Pfam" id="PF02371">
    <property type="entry name" value="Transposase_20"/>
    <property type="match status" value="1"/>
</dbReference>
<dbReference type="NCBIfam" id="NF033542">
    <property type="entry name" value="transpos_IS110"/>
    <property type="match status" value="1"/>
</dbReference>
<evidence type="ECO:0000313" key="3">
    <source>
        <dbReference type="EMBL" id="CRY95894.1"/>
    </source>
</evidence>
<dbReference type="EMBL" id="LN853417">
    <property type="protein sequence ID" value="CRY95894.1"/>
    <property type="molecule type" value="Genomic_DNA"/>
</dbReference>
<feature type="domain" description="Transposase IS110-like N-terminal" evidence="1">
    <location>
        <begin position="6"/>
        <end position="166"/>
    </location>
</feature>
<sequence>MNPLFVGIDVSSKNNVTYLMKPDGSKHSSFSVQNNLGGAKLMSEKIVSALESMRLNDVVIGLEATSIYGDGLVCALREDGRLGQYHRKIHVLNPKQVRKFKDSYPELPKNDWVDAFVIADHLRFGRIGKEVYMDDYRYKSLQTLTRARFDIVQNLTREKQHFANYLFLKCSGMAQDKDIANSSATTIALMERFETVDELAYANLDELAAFISKCGRGRFADPEATAKAVQAAARGSYRLPKTVNDSVNQAMAVCIAAMRALEKQIKVLDKAIEQQFQIIPNTLTSIPGIGKVYSAGIIAEIGNVHRFNSQASVAKYAGLVWTQRQSGDFVAQHTKLIKSGNRYLRYYLLEAANSVRRCDSEFRRYYDLKFKEVNHFQHKRALAFTARKLVRLIYRLLIDNRLYIPPEG</sequence>
<dbReference type="PANTHER" id="PTHR33055">
    <property type="entry name" value="TRANSPOSASE FOR INSERTION SEQUENCE ELEMENT IS1111A"/>
    <property type="match status" value="1"/>
</dbReference>
<dbReference type="Pfam" id="PF01548">
    <property type="entry name" value="DEDD_Tnp_IS110"/>
    <property type="match status" value="1"/>
</dbReference>
<evidence type="ECO:0000259" key="2">
    <source>
        <dbReference type="Pfam" id="PF02371"/>
    </source>
</evidence>
<feature type="domain" description="Transposase IS116/IS110/IS902 C-terminal" evidence="2">
    <location>
        <begin position="282"/>
        <end position="366"/>
    </location>
</feature>
<protein>
    <submittedName>
        <fullName evidence="3">Uncharacterized protein</fullName>
    </submittedName>
</protein>
<dbReference type="InterPro" id="IPR003346">
    <property type="entry name" value="Transposase_20"/>
</dbReference>
<dbReference type="InterPro" id="IPR011257">
    <property type="entry name" value="DNA_glycosylase"/>
</dbReference>
<name>A0A0H5Q3C7_9ZZZZ</name>
<dbReference type="AlphaFoldDB" id="A0A0H5Q3C7"/>
<evidence type="ECO:0000259" key="1">
    <source>
        <dbReference type="Pfam" id="PF01548"/>
    </source>
</evidence>
<dbReference type="InterPro" id="IPR047650">
    <property type="entry name" value="Transpos_IS110"/>
</dbReference>
<dbReference type="PANTHER" id="PTHR33055:SF13">
    <property type="entry name" value="TRANSPOSASE"/>
    <property type="match status" value="1"/>
</dbReference>
<accession>A0A0H5Q3C7</accession>
<dbReference type="GO" id="GO:0006281">
    <property type="term" value="P:DNA repair"/>
    <property type="evidence" value="ECO:0007669"/>
    <property type="project" value="InterPro"/>
</dbReference>
<dbReference type="SUPFAM" id="SSF48150">
    <property type="entry name" value="DNA-glycosylase"/>
    <property type="match status" value="1"/>
</dbReference>
<dbReference type="InterPro" id="IPR002525">
    <property type="entry name" value="Transp_IS110-like_N"/>
</dbReference>